<dbReference type="CDD" id="cd01026">
    <property type="entry name" value="TOPRIM_OLD"/>
    <property type="match status" value="1"/>
</dbReference>
<dbReference type="PANTHER" id="PTHR43581">
    <property type="entry name" value="ATP/GTP PHOSPHATASE"/>
    <property type="match status" value="1"/>
</dbReference>
<sequence length="635" mass="71650">MRKTDRRLTREDVHFGPDETPGTVEDANASSEYELDDQSGELGLPDDQIRSVDRREIEIEVILAFPELSDGIDKDKADSVPEIFRAMSSSGPGQPLKARIRLEARWIYGIDEDDISSQMFWITSLDDVPFGERDIAKLPFSANDRRRFQIRYLPATRDSNAILKLALREMLNWLERHGDWEGGRASMAKQWEALQNMFDAMPAIKKISEELSINWGRLFEGRHLRSPRLTVLARELQRALRELSLTLGPGPGGRHRSVQELSEGQASLFYIAIVVTLFKLDDELTRTKPEGFLAVEVARPWLTVIALEEPENHLAPFYLSRMVNLMREQAQSESVMAILTTHSASALRRVDPNQVRYVRQDPLTLTSRVKEIPLPGSDSDARKFIQEAVASHPELYFARLVILGEGRSEEIVLPRLARSLDPEMDLDPAFVAFVPLGGRHVNHFWRLLDGLKIPYVTLLDYDLGRSGAGPRRLKYAADQLEKIGVNAPPLPRPRKAGEWDSLTGIDVGFWMSWLRFNNVFYSSQLDLDMMMVKSYPDSYGKVASIDTPDDADSYKKSVFGKDGSGLDAYQAADRFSALELAQYDALFKSNSKPVSHVEALSNISSDKMKAGCPEPLVAMFGRCQDLLSPYIRGDF</sequence>
<evidence type="ECO:0000259" key="2">
    <source>
        <dbReference type="Pfam" id="PF13304"/>
    </source>
</evidence>
<dbReference type="Gene3D" id="3.40.50.300">
    <property type="entry name" value="P-loop containing nucleotide triphosphate hydrolases"/>
    <property type="match status" value="1"/>
</dbReference>
<keyword evidence="4" id="KW-0378">Hydrolase</keyword>
<dbReference type="InterPro" id="IPR051396">
    <property type="entry name" value="Bact_Antivir_Def_Nuclease"/>
</dbReference>
<keyword evidence="4" id="KW-0540">Nuclease</keyword>
<evidence type="ECO:0000259" key="3">
    <source>
        <dbReference type="Pfam" id="PF20469"/>
    </source>
</evidence>
<feature type="domain" description="OLD protein-like TOPRIM" evidence="3">
    <location>
        <begin position="397"/>
        <end position="462"/>
    </location>
</feature>
<proteinExistence type="predicted"/>
<keyword evidence="4" id="KW-0255">Endonuclease</keyword>
<dbReference type="Proteomes" id="UP001235269">
    <property type="component" value="Unassembled WGS sequence"/>
</dbReference>
<dbReference type="Pfam" id="PF13304">
    <property type="entry name" value="AAA_21"/>
    <property type="match status" value="1"/>
</dbReference>
<comment type="caution">
    <text evidence="4">The sequence shown here is derived from an EMBL/GenBank/DDBJ whole genome shotgun (WGS) entry which is preliminary data.</text>
</comment>
<accession>A0ABU0I9H7</accession>
<evidence type="ECO:0000313" key="4">
    <source>
        <dbReference type="EMBL" id="MDQ0454888.1"/>
    </source>
</evidence>
<keyword evidence="5" id="KW-1185">Reference proteome</keyword>
<dbReference type="InterPro" id="IPR034139">
    <property type="entry name" value="TOPRIM_OLD"/>
</dbReference>
<dbReference type="RefSeq" id="WP_307157099.1">
    <property type="nucleotide sequence ID" value="NZ_JAUSWH010000003.1"/>
</dbReference>
<dbReference type="EMBL" id="JAUSWH010000003">
    <property type="protein sequence ID" value="MDQ0454888.1"/>
    <property type="molecule type" value="Genomic_DNA"/>
</dbReference>
<dbReference type="InterPro" id="IPR003959">
    <property type="entry name" value="ATPase_AAA_core"/>
</dbReference>
<gene>
    <name evidence="4" type="ORF">QO005_001218</name>
</gene>
<name>A0ABU0I9H7_9HYPH</name>
<organism evidence="4 5">
    <name type="scientific">Rhizobium paknamense</name>
    <dbReference type="NCBI Taxonomy" id="1206817"/>
    <lineage>
        <taxon>Bacteria</taxon>
        <taxon>Pseudomonadati</taxon>
        <taxon>Pseudomonadota</taxon>
        <taxon>Alphaproteobacteria</taxon>
        <taxon>Hyphomicrobiales</taxon>
        <taxon>Rhizobiaceae</taxon>
        <taxon>Rhizobium/Agrobacterium group</taxon>
        <taxon>Rhizobium</taxon>
    </lineage>
</organism>
<dbReference type="InterPro" id="IPR027417">
    <property type="entry name" value="P-loop_NTPase"/>
</dbReference>
<dbReference type="GO" id="GO:0004519">
    <property type="term" value="F:endonuclease activity"/>
    <property type="evidence" value="ECO:0007669"/>
    <property type="project" value="UniProtKB-KW"/>
</dbReference>
<feature type="compositionally biased region" description="Basic and acidic residues" evidence="1">
    <location>
        <begin position="1"/>
        <end position="17"/>
    </location>
</feature>
<evidence type="ECO:0000256" key="1">
    <source>
        <dbReference type="SAM" id="MobiDB-lite"/>
    </source>
</evidence>
<dbReference type="PANTHER" id="PTHR43581:SF2">
    <property type="entry name" value="EXCINUCLEASE ATPASE SUBUNIT"/>
    <property type="match status" value="1"/>
</dbReference>
<reference evidence="4 5" key="1">
    <citation type="submission" date="2023-07" db="EMBL/GenBank/DDBJ databases">
        <title>Genomic Encyclopedia of Type Strains, Phase IV (KMG-IV): sequencing the most valuable type-strain genomes for metagenomic binning, comparative biology and taxonomic classification.</title>
        <authorList>
            <person name="Goeker M."/>
        </authorList>
    </citation>
    <scope>NUCLEOTIDE SEQUENCE [LARGE SCALE GENOMIC DNA]</scope>
    <source>
        <strain evidence="4 5">DSM 100301</strain>
    </source>
</reference>
<evidence type="ECO:0000313" key="5">
    <source>
        <dbReference type="Proteomes" id="UP001235269"/>
    </source>
</evidence>
<dbReference type="SUPFAM" id="SSF52540">
    <property type="entry name" value="P-loop containing nucleoside triphosphate hydrolases"/>
    <property type="match status" value="1"/>
</dbReference>
<feature type="region of interest" description="Disordered" evidence="1">
    <location>
        <begin position="1"/>
        <end position="46"/>
    </location>
</feature>
<dbReference type="Pfam" id="PF20469">
    <property type="entry name" value="OLD-like_TOPRIM"/>
    <property type="match status" value="1"/>
</dbReference>
<feature type="domain" description="ATPase AAA-type core" evidence="2">
    <location>
        <begin position="194"/>
        <end position="345"/>
    </location>
</feature>
<protein>
    <submittedName>
        <fullName evidence="4">ATP-dependent endonuclease of OLD family</fullName>
    </submittedName>
</protein>